<keyword evidence="9" id="KW-0472">Membrane</keyword>
<organism evidence="11 12">
    <name type="scientific">Priestia taiwanensis</name>
    <dbReference type="NCBI Taxonomy" id="1347902"/>
    <lineage>
        <taxon>Bacteria</taxon>
        <taxon>Bacillati</taxon>
        <taxon>Bacillota</taxon>
        <taxon>Bacilli</taxon>
        <taxon>Bacillales</taxon>
        <taxon>Bacillaceae</taxon>
        <taxon>Priestia</taxon>
    </lineage>
</organism>
<comment type="similarity">
    <text evidence="2">Belongs to the FliJ family.</text>
</comment>
<evidence type="ECO:0000256" key="7">
    <source>
        <dbReference type="ARBA" id="ARBA00022795"/>
    </source>
</evidence>
<keyword evidence="6" id="KW-0145">Chemotaxis</keyword>
<evidence type="ECO:0000256" key="3">
    <source>
        <dbReference type="ARBA" id="ARBA00020392"/>
    </source>
</evidence>
<protein>
    <recommendedName>
        <fullName evidence="3">Flagellar FliJ protein</fullName>
    </recommendedName>
</protein>
<dbReference type="Gene3D" id="1.10.287.1700">
    <property type="match status" value="1"/>
</dbReference>
<dbReference type="Pfam" id="PF02050">
    <property type="entry name" value="FliJ"/>
    <property type="match status" value="1"/>
</dbReference>
<reference evidence="11" key="2">
    <citation type="submission" date="2020-09" db="EMBL/GenBank/DDBJ databases">
        <authorList>
            <person name="Sun Q."/>
            <person name="Zhou Y."/>
        </authorList>
    </citation>
    <scope>NUCLEOTIDE SEQUENCE</scope>
    <source>
        <strain evidence="11">CGMCC 1.12698</strain>
    </source>
</reference>
<evidence type="ECO:0000256" key="9">
    <source>
        <dbReference type="ARBA" id="ARBA00023136"/>
    </source>
</evidence>
<dbReference type="RefSeq" id="WP_229722170.1">
    <property type="nucleotide sequence ID" value="NZ_BMFK01000001.1"/>
</dbReference>
<keyword evidence="7" id="KW-1005">Bacterial flagellum biogenesis</keyword>
<keyword evidence="12" id="KW-1185">Reference proteome</keyword>
<dbReference type="Proteomes" id="UP000605259">
    <property type="component" value="Unassembled WGS sequence"/>
</dbReference>
<evidence type="ECO:0000313" key="11">
    <source>
        <dbReference type="EMBL" id="GGE65560.1"/>
    </source>
</evidence>
<dbReference type="AlphaFoldDB" id="A0A917EN70"/>
<keyword evidence="10" id="KW-1006">Bacterial flagellum protein export</keyword>
<comment type="subcellular location">
    <subcellularLocation>
        <location evidence="1">Cell membrane</location>
        <topology evidence="1">Peripheral membrane protein</topology>
        <orientation evidence="1">Cytoplasmic side</orientation>
    </subcellularLocation>
</comment>
<sequence length="146" mass="17630">MYTYKFGKILSIKEKEKEEKQSQYEQSVMEFEKCAEKLYELLKQKEDLEAMRQAKLERGLPVGDMLAQQYFIDNLEKVIMNHQVLVIEARQMMHQMQEGLIHSNIEVKKYEQIKKNDYENYLFEQKNMESMLMNEISIQQFMNRGI</sequence>
<evidence type="ECO:0000256" key="1">
    <source>
        <dbReference type="ARBA" id="ARBA00004413"/>
    </source>
</evidence>
<accession>A0A917EN70</accession>
<proteinExistence type="inferred from homology"/>
<dbReference type="EMBL" id="BMFK01000001">
    <property type="protein sequence ID" value="GGE65560.1"/>
    <property type="molecule type" value="Genomic_DNA"/>
</dbReference>
<dbReference type="InterPro" id="IPR012823">
    <property type="entry name" value="Flagell_FliJ"/>
</dbReference>
<dbReference type="GO" id="GO:0006935">
    <property type="term" value="P:chemotaxis"/>
    <property type="evidence" value="ECO:0007669"/>
    <property type="project" value="UniProtKB-KW"/>
</dbReference>
<evidence type="ECO:0000256" key="8">
    <source>
        <dbReference type="ARBA" id="ARBA00022927"/>
    </source>
</evidence>
<evidence type="ECO:0000256" key="5">
    <source>
        <dbReference type="ARBA" id="ARBA00022475"/>
    </source>
</evidence>
<keyword evidence="5" id="KW-1003">Cell membrane</keyword>
<keyword evidence="8" id="KW-0653">Protein transport</keyword>
<dbReference type="InterPro" id="IPR053716">
    <property type="entry name" value="Flag_assembly_chemotaxis_eff"/>
</dbReference>
<dbReference type="GO" id="GO:0071973">
    <property type="term" value="P:bacterial-type flagellum-dependent cell motility"/>
    <property type="evidence" value="ECO:0007669"/>
    <property type="project" value="InterPro"/>
</dbReference>
<dbReference type="GO" id="GO:0005886">
    <property type="term" value="C:plasma membrane"/>
    <property type="evidence" value="ECO:0007669"/>
    <property type="project" value="UniProtKB-SubCell"/>
</dbReference>
<dbReference type="GO" id="GO:0009288">
    <property type="term" value="C:bacterial-type flagellum"/>
    <property type="evidence" value="ECO:0007669"/>
    <property type="project" value="InterPro"/>
</dbReference>
<evidence type="ECO:0000256" key="2">
    <source>
        <dbReference type="ARBA" id="ARBA00010004"/>
    </source>
</evidence>
<reference evidence="11" key="1">
    <citation type="journal article" date="2014" name="Int. J. Syst. Evol. Microbiol.">
        <title>Complete genome sequence of Corynebacterium casei LMG S-19264T (=DSM 44701T), isolated from a smear-ripened cheese.</title>
        <authorList>
            <consortium name="US DOE Joint Genome Institute (JGI-PGF)"/>
            <person name="Walter F."/>
            <person name="Albersmeier A."/>
            <person name="Kalinowski J."/>
            <person name="Ruckert C."/>
        </authorList>
    </citation>
    <scope>NUCLEOTIDE SEQUENCE</scope>
    <source>
        <strain evidence="11">CGMCC 1.12698</strain>
    </source>
</reference>
<evidence type="ECO:0000313" key="12">
    <source>
        <dbReference type="Proteomes" id="UP000605259"/>
    </source>
</evidence>
<gene>
    <name evidence="11" type="ORF">GCM10007140_14640</name>
</gene>
<dbReference type="NCBIfam" id="TIGR02473">
    <property type="entry name" value="flagell_FliJ"/>
    <property type="match status" value="1"/>
</dbReference>
<keyword evidence="4" id="KW-0813">Transport</keyword>
<dbReference type="GO" id="GO:0044781">
    <property type="term" value="P:bacterial-type flagellum organization"/>
    <property type="evidence" value="ECO:0007669"/>
    <property type="project" value="UniProtKB-KW"/>
</dbReference>
<comment type="caution">
    <text evidence="11">The sequence shown here is derived from an EMBL/GenBank/DDBJ whole genome shotgun (WGS) entry which is preliminary data.</text>
</comment>
<evidence type="ECO:0000256" key="10">
    <source>
        <dbReference type="ARBA" id="ARBA00023225"/>
    </source>
</evidence>
<evidence type="ECO:0000256" key="6">
    <source>
        <dbReference type="ARBA" id="ARBA00022500"/>
    </source>
</evidence>
<dbReference type="GO" id="GO:0015031">
    <property type="term" value="P:protein transport"/>
    <property type="evidence" value="ECO:0007669"/>
    <property type="project" value="UniProtKB-KW"/>
</dbReference>
<name>A0A917EN70_9BACI</name>
<evidence type="ECO:0000256" key="4">
    <source>
        <dbReference type="ARBA" id="ARBA00022448"/>
    </source>
</evidence>